<evidence type="ECO:0000256" key="9">
    <source>
        <dbReference type="SAM" id="MobiDB-lite"/>
    </source>
</evidence>
<feature type="compositionally biased region" description="Polar residues" evidence="9">
    <location>
        <begin position="273"/>
        <end position="282"/>
    </location>
</feature>
<feature type="region of interest" description="Disordered" evidence="9">
    <location>
        <begin position="269"/>
        <end position="310"/>
    </location>
</feature>
<evidence type="ECO:0000256" key="1">
    <source>
        <dbReference type="ARBA" id="ARBA00004395"/>
    </source>
</evidence>
<feature type="compositionally biased region" description="Low complexity" evidence="9">
    <location>
        <begin position="291"/>
        <end position="310"/>
    </location>
</feature>
<evidence type="ECO:0000313" key="11">
    <source>
        <dbReference type="Proteomes" id="UP000268162"/>
    </source>
</evidence>
<organism evidence="10 11">
    <name type="scientific">Dimargaris cristalligena</name>
    <dbReference type="NCBI Taxonomy" id="215637"/>
    <lineage>
        <taxon>Eukaryota</taxon>
        <taxon>Fungi</taxon>
        <taxon>Fungi incertae sedis</taxon>
        <taxon>Zoopagomycota</taxon>
        <taxon>Kickxellomycotina</taxon>
        <taxon>Dimargaritomycetes</taxon>
        <taxon>Dimargaritales</taxon>
        <taxon>Dimargaritaceae</taxon>
        <taxon>Dimargaris</taxon>
    </lineage>
</organism>
<evidence type="ECO:0000256" key="2">
    <source>
        <dbReference type="ARBA" id="ARBA00006419"/>
    </source>
</evidence>
<dbReference type="GO" id="GO:0006891">
    <property type="term" value="P:intra-Golgi vesicle-mediated transport"/>
    <property type="evidence" value="ECO:0007669"/>
    <property type="project" value="TreeGrafter"/>
</dbReference>
<protein>
    <recommendedName>
        <fullName evidence="3">Conserved oligomeric Golgi complex subunit 8</fullName>
    </recommendedName>
    <alternativeName>
        <fullName evidence="8">Component of oligomeric Golgi complex 8</fullName>
    </alternativeName>
</protein>
<feature type="compositionally biased region" description="Acidic residues" evidence="9">
    <location>
        <begin position="435"/>
        <end position="447"/>
    </location>
</feature>
<dbReference type="AlphaFoldDB" id="A0A4Q0A3G9"/>
<keyword evidence="4" id="KW-0813">Transport</keyword>
<keyword evidence="7" id="KW-0472">Membrane</keyword>
<feature type="compositionally biased region" description="Acidic residues" evidence="9">
    <location>
        <begin position="180"/>
        <end position="189"/>
    </location>
</feature>
<evidence type="ECO:0000256" key="4">
    <source>
        <dbReference type="ARBA" id="ARBA00022448"/>
    </source>
</evidence>
<comment type="similarity">
    <text evidence="2">Belongs to the COG8 family.</text>
</comment>
<sequence>MEALHRHHPDDSSTSSAGSSPFRVPAGDPATDAYLRYLTSLSLATARNEPSLLAEELDSLNQELMQLCLDESLTFQHAQAYHQALVTGVARMADRGHRAIADRVPALRTAGTDFLDLARRIETQKKRVVHVVQTHLDAVVGILELPQVMQTCIIHRRYPEAIELTLRTRQLRRDLVDRAQEEEEAEEKEEERVVEGKENDNEAEGRKVGGTRNQRSRLGPSNPLRDLTARRIVERIAEAVEDEFRKLVVAICDELGQAPLSSTLLALTSGSSNPVSHSSDQSPPLDDVDENTTPHFTPPTTTTTALPSSTHTNTTRQLLHHTKLLGLLRKTQTFSNLELRTLILRAKQRHWLVIVQTLAQHVPPTSSPYAFAARLLDLSRDFLVDLSTQYAVMFTGTPPVLPALDILPGVLMAPSEGIDSTSDGMGSAMGLADNSDSDSGSDSDIESTDSSLDSAEGGNSSDEAEKANVAQRTNTGRSTPWTIPTEPFAPLLPINPGSLPPQSTPPTKSGPGTGAGTRCPLLHDFYYQFIHQVQSQLASTCPHIADGPSVNALREQIHSMGATLERFGLDFRSLLVFSLPTIYPTTVKLPDGPNEESTPISQ</sequence>
<evidence type="ECO:0000256" key="5">
    <source>
        <dbReference type="ARBA" id="ARBA00022927"/>
    </source>
</evidence>
<dbReference type="GO" id="GO:0015031">
    <property type="term" value="P:protein transport"/>
    <property type="evidence" value="ECO:0007669"/>
    <property type="project" value="UniProtKB-KW"/>
</dbReference>
<proteinExistence type="inferred from homology"/>
<dbReference type="EMBL" id="ML002233">
    <property type="protein sequence ID" value="RKP39962.1"/>
    <property type="molecule type" value="Genomic_DNA"/>
</dbReference>
<dbReference type="PANTHER" id="PTHR21311">
    <property type="entry name" value="CONSERVED OLIGOMERIC GOLGI COMPLEX COMPONENT 8"/>
    <property type="match status" value="1"/>
</dbReference>
<dbReference type="PANTHER" id="PTHR21311:SF0">
    <property type="entry name" value="CONSERVED OLIGOMERIC GOLGI COMPLEX SUBUNIT 8"/>
    <property type="match status" value="1"/>
</dbReference>
<keyword evidence="5" id="KW-0653">Protein transport</keyword>
<feature type="compositionally biased region" description="Polar residues" evidence="9">
    <location>
        <begin position="470"/>
        <end position="482"/>
    </location>
</feature>
<feature type="compositionally biased region" description="Basic and acidic residues" evidence="9">
    <location>
        <begin position="190"/>
        <end position="207"/>
    </location>
</feature>
<dbReference type="GO" id="GO:0017119">
    <property type="term" value="C:Golgi transport complex"/>
    <property type="evidence" value="ECO:0007669"/>
    <property type="project" value="InterPro"/>
</dbReference>
<reference evidence="11" key="1">
    <citation type="journal article" date="2018" name="Nat. Microbiol.">
        <title>Leveraging single-cell genomics to expand the fungal tree of life.</title>
        <authorList>
            <person name="Ahrendt S.R."/>
            <person name="Quandt C.A."/>
            <person name="Ciobanu D."/>
            <person name="Clum A."/>
            <person name="Salamov A."/>
            <person name="Andreopoulos B."/>
            <person name="Cheng J.F."/>
            <person name="Woyke T."/>
            <person name="Pelin A."/>
            <person name="Henrissat B."/>
            <person name="Reynolds N.K."/>
            <person name="Benny G.L."/>
            <person name="Smith M.E."/>
            <person name="James T.Y."/>
            <person name="Grigoriev I.V."/>
        </authorList>
    </citation>
    <scope>NUCLEOTIDE SEQUENCE [LARGE SCALE GENOMIC DNA]</scope>
    <source>
        <strain evidence="11">RSA 468</strain>
    </source>
</reference>
<dbReference type="Proteomes" id="UP000268162">
    <property type="component" value="Unassembled WGS sequence"/>
</dbReference>
<accession>A0A4Q0A3G9</accession>
<feature type="region of interest" description="Disordered" evidence="9">
    <location>
        <begin position="417"/>
        <end position="516"/>
    </location>
</feature>
<evidence type="ECO:0000256" key="6">
    <source>
        <dbReference type="ARBA" id="ARBA00023034"/>
    </source>
</evidence>
<evidence type="ECO:0000313" key="10">
    <source>
        <dbReference type="EMBL" id="RKP39962.1"/>
    </source>
</evidence>
<dbReference type="OrthoDB" id="1661054at2759"/>
<dbReference type="GO" id="GO:0000139">
    <property type="term" value="C:Golgi membrane"/>
    <property type="evidence" value="ECO:0007669"/>
    <property type="project" value="UniProtKB-SubCell"/>
</dbReference>
<feature type="region of interest" description="Disordered" evidence="9">
    <location>
        <begin position="1"/>
        <end position="25"/>
    </location>
</feature>
<keyword evidence="11" id="KW-1185">Reference proteome</keyword>
<dbReference type="Pfam" id="PF04124">
    <property type="entry name" value="Dor1"/>
    <property type="match status" value="1"/>
</dbReference>
<keyword evidence="6" id="KW-0333">Golgi apparatus</keyword>
<evidence type="ECO:0000256" key="3">
    <source>
        <dbReference type="ARBA" id="ARBA00020983"/>
    </source>
</evidence>
<evidence type="ECO:0000256" key="7">
    <source>
        <dbReference type="ARBA" id="ARBA00023136"/>
    </source>
</evidence>
<evidence type="ECO:0000256" key="8">
    <source>
        <dbReference type="ARBA" id="ARBA00031347"/>
    </source>
</evidence>
<feature type="region of interest" description="Disordered" evidence="9">
    <location>
        <begin position="178"/>
        <end position="223"/>
    </location>
</feature>
<dbReference type="STRING" id="215637.A0A4Q0A3G9"/>
<comment type="subcellular location">
    <subcellularLocation>
        <location evidence="1">Golgi apparatus membrane</location>
        <topology evidence="1">Peripheral membrane protein</topology>
    </subcellularLocation>
</comment>
<gene>
    <name evidence="10" type="ORF">BJ085DRAFT_28115</name>
</gene>
<dbReference type="InterPro" id="IPR007255">
    <property type="entry name" value="COG8"/>
</dbReference>
<name>A0A4Q0A3G9_9FUNG</name>